<sequence length="432" mass="50206">MSVALFEQFRKNLAVKNAEEISSRYLSITKRLNKDYWDTESDYQHCLQVGSYGRRTAIHGVSDLDMAFELPWSVHDRICKLQGNRQKKLLEEVRDKLKVLYPNTPIRADGQVVTVDFKNYRVEVLPAFVEEDGRYKYPDANDDGCWKWCHPRDEIDAVQKVHDRSNRNLKRVCKMVRAWKNKHGAAMSGMLIDTLCYNFFYDNEGYDNKSYASYPLLIKDVFTYLSEQPDQVYWKAPGSDDRVYSTGRFQAKAKKAEKKAQEALDAEEEKDKQKIWKKIFGRHFPASAAASASASVVKAAAVRSTEEFIEDKYPVDIRYEVSIECDVLYRGAREHVYRFMEATFPWLQLDRKLTFRVVECNVPRPYDILWKVRNRGPFAEARGIRGQLLNDNGSERRTETTSFPGRHYVECYVIKSGVCVARDRLLVPISET</sequence>
<keyword evidence="4" id="KW-1185">Reference proteome</keyword>
<gene>
    <name evidence="3" type="ORF">IP91_00186</name>
</gene>
<dbReference type="CDD" id="cd05400">
    <property type="entry name" value="NT_2-5OAS_ClassI-CCAase"/>
    <property type="match status" value="1"/>
</dbReference>
<dbReference type="InterPro" id="IPR006116">
    <property type="entry name" value="NT_2-5OAS_ClassI-CCAase"/>
</dbReference>
<proteinExistence type="predicted"/>
<evidence type="ECO:0000313" key="3">
    <source>
        <dbReference type="EMBL" id="TWI69120.1"/>
    </source>
</evidence>
<dbReference type="RefSeq" id="WP_145646849.1">
    <property type="nucleotide sequence ID" value="NZ_VLLB01000001.1"/>
</dbReference>
<feature type="domain" description="Adenylyl/Guanylyl and SMODS C-terminal sensor" evidence="2">
    <location>
        <begin position="304"/>
        <end position="430"/>
    </location>
</feature>
<reference evidence="3 4" key="1">
    <citation type="journal article" date="2015" name="Stand. Genomic Sci.">
        <title>Genomic Encyclopedia of Bacterial and Archaeal Type Strains, Phase III: the genomes of soil and plant-associated and newly described type strains.</title>
        <authorList>
            <person name="Whitman W.B."/>
            <person name="Woyke T."/>
            <person name="Klenk H.P."/>
            <person name="Zhou Y."/>
            <person name="Lilburn T.G."/>
            <person name="Beck B.J."/>
            <person name="De Vos P."/>
            <person name="Vandamme P."/>
            <person name="Eisen J.A."/>
            <person name="Garrity G."/>
            <person name="Hugenholtz P."/>
            <person name="Kyrpides N.C."/>
        </authorList>
    </citation>
    <scope>NUCLEOTIDE SEQUENCE [LARGE SCALE GENOMIC DNA]</scope>
    <source>
        <strain evidence="3 4">CGMCC 1.10822</strain>
    </source>
</reference>
<accession>A0A562RL26</accession>
<dbReference type="GO" id="GO:0051607">
    <property type="term" value="P:defense response to virus"/>
    <property type="evidence" value="ECO:0007669"/>
    <property type="project" value="UniProtKB-KW"/>
</dbReference>
<dbReference type="SUPFAM" id="SSF81301">
    <property type="entry name" value="Nucleotidyltransferase"/>
    <property type="match status" value="1"/>
</dbReference>
<dbReference type="OrthoDB" id="2082416at2"/>
<comment type="caution">
    <text evidence="3">The sequence shown here is derived from an EMBL/GenBank/DDBJ whole genome shotgun (WGS) entry which is preliminary data.</text>
</comment>
<dbReference type="Pfam" id="PF18144">
    <property type="entry name" value="SMODS"/>
    <property type="match status" value="1"/>
</dbReference>
<dbReference type="Pfam" id="PF18134">
    <property type="entry name" value="AGS_C"/>
    <property type="match status" value="1"/>
</dbReference>
<dbReference type="InterPro" id="IPR040511">
    <property type="entry name" value="AGS_C"/>
</dbReference>
<dbReference type="AlphaFoldDB" id="A0A562RL26"/>
<protein>
    <recommendedName>
        <fullName evidence="2">Adenylyl/Guanylyl and SMODS C-terminal sensor domain-containing protein</fullName>
    </recommendedName>
</protein>
<dbReference type="InterPro" id="IPR043519">
    <property type="entry name" value="NT_sf"/>
</dbReference>
<dbReference type="GO" id="GO:0016779">
    <property type="term" value="F:nucleotidyltransferase activity"/>
    <property type="evidence" value="ECO:0007669"/>
    <property type="project" value="InterPro"/>
</dbReference>
<dbReference type="Proteomes" id="UP000318431">
    <property type="component" value="Unassembled WGS sequence"/>
</dbReference>
<organism evidence="3 4">
    <name type="scientific">Pseudoduganella lurida</name>
    <dbReference type="NCBI Taxonomy" id="1036180"/>
    <lineage>
        <taxon>Bacteria</taxon>
        <taxon>Pseudomonadati</taxon>
        <taxon>Pseudomonadota</taxon>
        <taxon>Betaproteobacteria</taxon>
        <taxon>Burkholderiales</taxon>
        <taxon>Oxalobacteraceae</taxon>
        <taxon>Telluria group</taxon>
        <taxon>Pseudoduganella</taxon>
    </lineage>
</organism>
<evidence type="ECO:0000313" key="4">
    <source>
        <dbReference type="Proteomes" id="UP000318431"/>
    </source>
</evidence>
<dbReference type="EMBL" id="VLLB01000001">
    <property type="protein sequence ID" value="TWI69120.1"/>
    <property type="molecule type" value="Genomic_DNA"/>
</dbReference>
<evidence type="ECO:0000259" key="2">
    <source>
        <dbReference type="Pfam" id="PF18134"/>
    </source>
</evidence>
<dbReference type="Gene3D" id="3.30.460.10">
    <property type="entry name" value="Beta Polymerase, domain 2"/>
    <property type="match status" value="1"/>
</dbReference>
<name>A0A562RL26_9BURK</name>
<evidence type="ECO:0000256" key="1">
    <source>
        <dbReference type="ARBA" id="ARBA00023118"/>
    </source>
</evidence>
<keyword evidence="1" id="KW-0051">Antiviral defense</keyword>